<dbReference type="InterPro" id="IPR016187">
    <property type="entry name" value="CTDL_fold"/>
</dbReference>
<dbReference type="Proteomes" id="UP001196413">
    <property type="component" value="Unassembled WGS sequence"/>
</dbReference>
<protein>
    <recommendedName>
        <fullName evidence="4">C-type lectin domain-containing protein</fullName>
    </recommendedName>
</protein>
<evidence type="ECO:0000256" key="1">
    <source>
        <dbReference type="SAM" id="MobiDB-lite"/>
    </source>
</evidence>
<evidence type="ECO:0008006" key="4">
    <source>
        <dbReference type="Google" id="ProtNLM"/>
    </source>
</evidence>
<accession>A0AAD5MFQ9</accession>
<name>A0AAD5MFQ9_PARTN</name>
<reference evidence="2" key="1">
    <citation type="submission" date="2021-06" db="EMBL/GenBank/DDBJ databases">
        <title>Parelaphostrongylus tenuis whole genome reference sequence.</title>
        <authorList>
            <person name="Garwood T.J."/>
            <person name="Larsen P.A."/>
            <person name="Fountain-Jones N.M."/>
            <person name="Garbe J.R."/>
            <person name="Macchietto M.G."/>
            <person name="Kania S.A."/>
            <person name="Gerhold R.W."/>
            <person name="Richards J.E."/>
            <person name="Wolf T.M."/>
        </authorList>
    </citation>
    <scope>NUCLEOTIDE SEQUENCE</scope>
    <source>
        <strain evidence="2">MNPRO001-30</strain>
        <tissue evidence="2">Meninges</tissue>
    </source>
</reference>
<sequence length="649" mass="73564">MLVENDSPSVLQNKRAKVVLGSQLICKWDIESEVTYHLAHRYAAPLNTAPSRPRTSVIKTVTLLNPALAVKFDSSDEDVVVNAHMAKFNHNSHHTAKEWIEAPNGFLYQFHITLRDREQIDWLLSHYAPTYPRFSERFIQIGLLLPETENRDWIYVNGSKYDQSLISWIFGEPSDHSADGKERCALLRVHSRLLDDVDCELASRSRVRFICERDSELHKKGGNVTSTSSERELFKKNIIMNETSEEEEVAVLAALKKLGKPGKTVELRRKEQQGRLEFLKTSPFARPKTSPVTTAEEIKKMSAMDKGTRVLSKAAVDSSKEAAKETSGSPSNETLHTEQVVTREPVVVDTTITIETGKSAKKMSVKTVKDSSALAHAAPLREISVEEGSGVEVESKHLEGSEKHYHEIEPEKLGEIINTMERMIDRLENLTLVGKKNEEEAKLALFEGTTTEVVVQNKEEDIPKQKKREKVAGISEKQKADRETLLEMEKDFDEELNKNMPTTDIRPKNDDDCEEASGENSTDASVISRNRIDEEDDDNLSQKPKIPVEREEHVQEFLQTLRTFLSRAEHTDLRKLLDENPGKTLLQKMKLAIAAANEREFSRFKELETMKQNGIDVSNVPDPVRMSDTVREELFRKIRGVVIAEAEKT</sequence>
<dbReference type="AlphaFoldDB" id="A0AAD5MFQ9"/>
<feature type="compositionally biased region" description="Polar residues" evidence="1">
    <location>
        <begin position="518"/>
        <end position="528"/>
    </location>
</feature>
<gene>
    <name evidence="2" type="ORF">KIN20_015938</name>
</gene>
<feature type="region of interest" description="Disordered" evidence="1">
    <location>
        <begin position="496"/>
        <end position="542"/>
    </location>
</feature>
<feature type="region of interest" description="Disordered" evidence="1">
    <location>
        <begin position="314"/>
        <end position="338"/>
    </location>
</feature>
<organism evidence="2 3">
    <name type="scientific">Parelaphostrongylus tenuis</name>
    <name type="common">Meningeal worm</name>
    <dbReference type="NCBI Taxonomy" id="148309"/>
    <lineage>
        <taxon>Eukaryota</taxon>
        <taxon>Metazoa</taxon>
        <taxon>Ecdysozoa</taxon>
        <taxon>Nematoda</taxon>
        <taxon>Chromadorea</taxon>
        <taxon>Rhabditida</taxon>
        <taxon>Rhabditina</taxon>
        <taxon>Rhabditomorpha</taxon>
        <taxon>Strongyloidea</taxon>
        <taxon>Metastrongylidae</taxon>
        <taxon>Parelaphostrongylus</taxon>
    </lineage>
</organism>
<comment type="caution">
    <text evidence="2">The sequence shown here is derived from an EMBL/GenBank/DDBJ whole genome shotgun (WGS) entry which is preliminary data.</text>
</comment>
<evidence type="ECO:0000313" key="2">
    <source>
        <dbReference type="EMBL" id="KAJ1357735.1"/>
    </source>
</evidence>
<evidence type="ECO:0000313" key="3">
    <source>
        <dbReference type="Proteomes" id="UP001196413"/>
    </source>
</evidence>
<proteinExistence type="predicted"/>
<dbReference type="Gene3D" id="3.10.100.10">
    <property type="entry name" value="Mannose-Binding Protein A, subunit A"/>
    <property type="match status" value="1"/>
</dbReference>
<dbReference type="EMBL" id="JAHQIW010003231">
    <property type="protein sequence ID" value="KAJ1357735.1"/>
    <property type="molecule type" value="Genomic_DNA"/>
</dbReference>
<dbReference type="InterPro" id="IPR016186">
    <property type="entry name" value="C-type_lectin-like/link_sf"/>
</dbReference>
<dbReference type="SUPFAM" id="SSF56436">
    <property type="entry name" value="C-type lectin-like"/>
    <property type="match status" value="1"/>
</dbReference>
<keyword evidence="3" id="KW-1185">Reference proteome</keyword>
<feature type="compositionally biased region" description="Polar residues" evidence="1">
    <location>
        <begin position="326"/>
        <end position="338"/>
    </location>
</feature>